<comment type="cofactor">
    <cofactor evidence="9">
        <name>Mo-molybdopterin</name>
        <dbReference type="ChEBI" id="CHEBI:71302"/>
    </cofactor>
    <text evidence="9">Binds 1 Mo-molybdopterin (Mo-MPT) cofactor per subunit.</text>
</comment>
<dbReference type="FunFam" id="3.30.365.10:FF:000008">
    <property type="entry name" value="Aldehyde oxidase1"/>
    <property type="match status" value="1"/>
</dbReference>
<dbReference type="InterPro" id="IPR036318">
    <property type="entry name" value="FAD-bd_PCMH-like_sf"/>
</dbReference>
<dbReference type="Pfam" id="PF20256">
    <property type="entry name" value="MoCoBD_2"/>
    <property type="match status" value="1"/>
</dbReference>
<dbReference type="Gene3D" id="3.30.390.50">
    <property type="entry name" value="CO dehydrogenase flavoprotein, C-terminal domain"/>
    <property type="match status" value="1"/>
</dbReference>
<dbReference type="Pfam" id="PF03450">
    <property type="entry name" value="CO_deh_flav_C"/>
    <property type="match status" value="1"/>
</dbReference>
<feature type="binding site" evidence="9">
    <location>
        <position position="485"/>
    </location>
    <ligand>
        <name>Mo-molybdopterin</name>
        <dbReference type="ChEBI" id="CHEBI:71302"/>
    </ligand>
    <ligandPart>
        <name>Mo</name>
        <dbReference type="ChEBI" id="CHEBI:28685"/>
    </ligandPart>
</feature>
<dbReference type="PROSITE" id="PS51387">
    <property type="entry name" value="FAD_PCMH"/>
    <property type="match status" value="1"/>
</dbReference>
<evidence type="ECO:0000256" key="5">
    <source>
        <dbReference type="ARBA" id="ARBA00023014"/>
    </source>
</evidence>
<dbReference type="AlphaFoldDB" id="A0AAN9G8N9"/>
<gene>
    <name evidence="11" type="ORF">V1264_003269</name>
</gene>
<keyword evidence="8" id="KW-0274">FAD</keyword>
<keyword evidence="4" id="KW-0560">Oxidoreductase</keyword>
<keyword evidence="8" id="KW-0285">Flavoprotein</keyword>
<dbReference type="InterPro" id="IPR037165">
    <property type="entry name" value="AldOxase/xan_DH_Mopterin-bd_sf"/>
</dbReference>
<dbReference type="Gene3D" id="3.90.1170.50">
    <property type="entry name" value="Aldehyde oxidase/xanthine dehydrogenase, a/b hammerhead"/>
    <property type="match status" value="1"/>
</dbReference>
<feature type="domain" description="FAD-binding PCMH-type" evidence="10">
    <location>
        <begin position="1"/>
        <end position="103"/>
    </location>
</feature>
<dbReference type="InterPro" id="IPR036856">
    <property type="entry name" value="Ald_Oxase/Xan_DH_a/b_sf"/>
</dbReference>
<dbReference type="SMART" id="SM01008">
    <property type="entry name" value="Ald_Xan_dh_C"/>
    <property type="match status" value="1"/>
</dbReference>
<dbReference type="FunFam" id="3.30.365.10:FF:000001">
    <property type="entry name" value="Xanthine dehydrogenase oxidase"/>
    <property type="match status" value="1"/>
</dbReference>
<keyword evidence="3" id="KW-0001">2Fe-2S</keyword>
<dbReference type="SUPFAM" id="SSF54665">
    <property type="entry name" value="CO dehydrogenase molybdoprotein N-domain-like"/>
    <property type="match status" value="1"/>
</dbReference>
<dbReference type="InterPro" id="IPR002346">
    <property type="entry name" value="Mopterin_DH_FAD-bd"/>
</dbReference>
<proteinExistence type="inferred from homology"/>
<dbReference type="GO" id="GO:0071949">
    <property type="term" value="F:FAD binding"/>
    <property type="evidence" value="ECO:0007669"/>
    <property type="project" value="InterPro"/>
</dbReference>
<feature type="active site" description="Proton acceptor" evidence="7">
    <location>
        <position position="936"/>
    </location>
</feature>
<dbReference type="InterPro" id="IPR000674">
    <property type="entry name" value="Ald_Oxase/Xan_DH_a/b"/>
</dbReference>
<dbReference type="SUPFAM" id="SSF56176">
    <property type="entry name" value="FAD-binding/transporter-associated domain-like"/>
    <property type="match status" value="1"/>
</dbReference>
<dbReference type="EMBL" id="JBAMIC010000012">
    <property type="protein sequence ID" value="KAK7099077.1"/>
    <property type="molecule type" value="Genomic_DNA"/>
</dbReference>
<dbReference type="Gene3D" id="3.30.465.10">
    <property type="match status" value="1"/>
</dbReference>
<dbReference type="GO" id="GO:0005506">
    <property type="term" value="F:iron ion binding"/>
    <property type="evidence" value="ECO:0007669"/>
    <property type="project" value="InterPro"/>
</dbReference>
<dbReference type="Pfam" id="PF00941">
    <property type="entry name" value="FAD_binding_5"/>
    <property type="match status" value="1"/>
</dbReference>
<comment type="caution">
    <text evidence="11">The sequence shown here is derived from an EMBL/GenBank/DDBJ whole genome shotgun (WGS) entry which is preliminary data.</text>
</comment>
<dbReference type="InterPro" id="IPR036683">
    <property type="entry name" value="CO_DH_flav_C_dom_sf"/>
</dbReference>
<dbReference type="GO" id="GO:0051537">
    <property type="term" value="F:2 iron, 2 sulfur cluster binding"/>
    <property type="evidence" value="ECO:0007669"/>
    <property type="project" value="UniProtKB-KW"/>
</dbReference>
<evidence type="ECO:0000256" key="6">
    <source>
        <dbReference type="ARBA" id="ARBA00034078"/>
    </source>
</evidence>
<feature type="binding site" evidence="8">
    <location>
        <position position="50"/>
    </location>
    <ligand>
        <name>FAD</name>
        <dbReference type="ChEBI" id="CHEBI:57692"/>
    </ligand>
</feature>
<evidence type="ECO:0000313" key="12">
    <source>
        <dbReference type="Proteomes" id="UP001374579"/>
    </source>
</evidence>
<evidence type="ECO:0000259" key="10">
    <source>
        <dbReference type="PROSITE" id="PS51387"/>
    </source>
</evidence>
<comment type="cofactor">
    <cofactor evidence="6">
        <name>[2Fe-2S] cluster</name>
        <dbReference type="ChEBI" id="CHEBI:190135"/>
    </cofactor>
</comment>
<feature type="binding site" evidence="9">
    <location>
        <position position="597"/>
    </location>
    <ligand>
        <name>Mo-molybdopterin</name>
        <dbReference type="ChEBI" id="CHEBI:71302"/>
    </ligand>
    <ligandPart>
        <name>Mo</name>
        <dbReference type="ChEBI" id="CHEBI:28685"/>
    </ligandPart>
</feature>
<evidence type="ECO:0000313" key="11">
    <source>
        <dbReference type="EMBL" id="KAK7099077.1"/>
    </source>
</evidence>
<feature type="binding site" evidence="9">
    <location>
        <position position="454"/>
    </location>
    <ligand>
        <name>Mo-molybdopterin</name>
        <dbReference type="ChEBI" id="CHEBI:71302"/>
    </ligand>
    <ligandPart>
        <name>Mo</name>
        <dbReference type="ChEBI" id="CHEBI:28685"/>
    </ligandPart>
</feature>
<dbReference type="Proteomes" id="UP001374579">
    <property type="component" value="Unassembled WGS sequence"/>
</dbReference>
<organism evidence="11 12">
    <name type="scientific">Littorina saxatilis</name>
    <dbReference type="NCBI Taxonomy" id="31220"/>
    <lineage>
        <taxon>Eukaryota</taxon>
        <taxon>Metazoa</taxon>
        <taxon>Spiralia</taxon>
        <taxon>Lophotrochozoa</taxon>
        <taxon>Mollusca</taxon>
        <taxon>Gastropoda</taxon>
        <taxon>Caenogastropoda</taxon>
        <taxon>Littorinimorpha</taxon>
        <taxon>Littorinoidea</taxon>
        <taxon>Littorinidae</taxon>
        <taxon>Littorina</taxon>
    </lineage>
</organism>
<dbReference type="InterPro" id="IPR016166">
    <property type="entry name" value="FAD-bd_PCMH"/>
</dbReference>
<comment type="cofactor">
    <cofactor evidence="8">
        <name>FAD</name>
        <dbReference type="ChEBI" id="CHEBI:57692"/>
    </cofactor>
</comment>
<dbReference type="PANTHER" id="PTHR11908">
    <property type="entry name" value="XANTHINE DEHYDROGENASE"/>
    <property type="match status" value="1"/>
</dbReference>
<dbReference type="InterPro" id="IPR016169">
    <property type="entry name" value="FAD-bd_PCMH_sub2"/>
</dbReference>
<feature type="binding site" evidence="8">
    <location>
        <position position="112"/>
    </location>
    <ligand>
        <name>FAD</name>
        <dbReference type="ChEBI" id="CHEBI:57692"/>
    </ligand>
</feature>
<keyword evidence="3" id="KW-0408">Iron</keyword>
<evidence type="ECO:0000256" key="7">
    <source>
        <dbReference type="PIRSR" id="PIRSR000127-1"/>
    </source>
</evidence>
<dbReference type="InterPro" id="IPR046867">
    <property type="entry name" value="AldOxase/xan_DH_MoCoBD2"/>
</dbReference>
<evidence type="ECO:0000256" key="4">
    <source>
        <dbReference type="ARBA" id="ARBA00023002"/>
    </source>
</evidence>
<keyword evidence="9" id="KW-0479">Metal-binding</keyword>
<keyword evidence="12" id="KW-1185">Reference proteome</keyword>
<evidence type="ECO:0000256" key="9">
    <source>
        <dbReference type="PIRSR" id="PIRSR000127-3"/>
    </source>
</evidence>
<dbReference type="InterPro" id="IPR005107">
    <property type="entry name" value="CO_DH_flav_C"/>
</dbReference>
<dbReference type="InterPro" id="IPR008274">
    <property type="entry name" value="AldOxase/xan_DH_MoCoBD1"/>
</dbReference>
<evidence type="ECO:0000256" key="8">
    <source>
        <dbReference type="PIRSR" id="PIRSR000127-2"/>
    </source>
</evidence>
<dbReference type="InterPro" id="IPR016208">
    <property type="entry name" value="Ald_Oxase/xanthine_DH-like"/>
</dbReference>
<sequence length="995" mass="109179">MLEFFESNADNTDLPYFTAFARHMKQVATHTVRNIASWAGSLMLKHKHPDFVSDIFTLMETVDAMLLIGSADSSEQLYNLTDFLDLDMKGKVIIAAMLPKFTDGVTHINTFRVSQRLQNSHGYVTAGFNFKLDATKNYTVTTIPRIVFQGITSTLNRATKTESFLSGKALGDAAVLKGALDMLGAELNPSSDPVLASPEYRRTLAQALFYKFVLQVCPKAVDPVFASGGSELERPVSSGIQTYGTHKDEYPLTEPMAKRAAIYQTTGELRFLADERLLQDEVYAAFVISDVGNAKLDSVDASPALKMTGVYKFISAEDFPPEGENNFMPSSTYGVKEEIFSSGNILYAGQPIGLIVASDALTAETAASMVKVTYKDVQPPLLNLREAVEQKSFFTGVMPDPLVKGDPDGAISKSARRVSGSIECGAQYHFQLETQTARCCPADDGGMNVQATTQWIDGTAEIVAKVLNLPESSATVEVKQLGGAFGSKISRNFQVSGACALAAYLMQRPVRLQMDFHTNMKSIGKRFPFLANYEAGFTEDGKLNGVRIFFYGDCGASPNDNIIPFMYTWLDNAYFCENWNFTPQAVKTNKPSNTYCRAPGSVPAQFIIETIMEHIAKSLKMDPVQVRMANMYEKGQVTANGMKLDYCNIRPIVQQLRLTSDFDSRKEKVLQFNKANRWKKQGISLIPTRFGLAWQGAYFSVLVSIYHSDGTIAIEHGGIEVGQGINQKVSQVCAYELKVPLSLIRVKKASSIGNANSITTGGSITSELNALGVQKCCEILKARMAGVKERMVNATWQELVTQCYKQGVDLSARFYTNPHDKYDCHYNVYAAAVAEAEVDVLTGQSQLSRVDILYDCGESMNPDIDIGQVEGGFMMGLGYHLTEKMKYDPHTGVALTDGTWDYKPPLPKNLPIDFRIALLKDAPNPLGVLRSKASGEPPLVLTTSALFAIKHAAEAARADIQQDTYFPLNSPALVEDVQAACLVAPSQFVFKEPSA</sequence>
<accession>A0AAN9G8N9</accession>
<dbReference type="GO" id="GO:0016491">
    <property type="term" value="F:oxidoreductase activity"/>
    <property type="evidence" value="ECO:0007669"/>
    <property type="project" value="UniProtKB-KW"/>
</dbReference>
<dbReference type="PANTHER" id="PTHR11908:SF132">
    <property type="entry name" value="ALDEHYDE OXIDASE 1-RELATED"/>
    <property type="match status" value="1"/>
</dbReference>
<keyword evidence="5" id="KW-0411">Iron-sulfur</keyword>
<dbReference type="Pfam" id="PF02738">
    <property type="entry name" value="MoCoBD_1"/>
    <property type="match status" value="1"/>
</dbReference>
<protein>
    <recommendedName>
        <fullName evidence="10">FAD-binding PCMH-type domain-containing protein</fullName>
    </recommendedName>
</protein>
<dbReference type="Gene3D" id="3.30.365.10">
    <property type="entry name" value="Aldehyde oxidase/xanthine dehydrogenase, molybdopterin binding domain"/>
    <property type="match status" value="4"/>
</dbReference>
<keyword evidence="2 9" id="KW-0500">Molybdenum</keyword>
<evidence type="ECO:0000256" key="3">
    <source>
        <dbReference type="ARBA" id="ARBA00022714"/>
    </source>
</evidence>
<comment type="similarity">
    <text evidence="1">Belongs to the xanthine dehydrogenase family.</text>
</comment>
<evidence type="ECO:0000256" key="1">
    <source>
        <dbReference type="ARBA" id="ARBA00006849"/>
    </source>
</evidence>
<feature type="binding site" evidence="9">
    <location>
        <position position="762"/>
    </location>
    <ligand>
        <name>Mo-molybdopterin</name>
        <dbReference type="ChEBI" id="CHEBI:71302"/>
    </ligand>
    <ligandPart>
        <name>Mo</name>
        <dbReference type="ChEBI" id="CHEBI:28685"/>
    </ligandPart>
</feature>
<evidence type="ECO:0000256" key="2">
    <source>
        <dbReference type="ARBA" id="ARBA00022505"/>
    </source>
</evidence>
<dbReference type="SUPFAM" id="SSF55447">
    <property type="entry name" value="CO dehydrogenase flavoprotein C-terminal domain-like"/>
    <property type="match status" value="1"/>
</dbReference>
<dbReference type="SMART" id="SM01092">
    <property type="entry name" value="CO_deh_flav_C"/>
    <property type="match status" value="1"/>
</dbReference>
<dbReference type="PIRSF" id="PIRSF000127">
    <property type="entry name" value="Xanthine_DH"/>
    <property type="match status" value="1"/>
</dbReference>
<dbReference type="Pfam" id="PF01315">
    <property type="entry name" value="Ald_Xan_dh_C"/>
    <property type="match status" value="1"/>
</dbReference>
<reference evidence="11 12" key="1">
    <citation type="submission" date="2024-02" db="EMBL/GenBank/DDBJ databases">
        <title>Chromosome-scale genome assembly of the rough periwinkle Littorina saxatilis.</title>
        <authorList>
            <person name="De Jode A."/>
            <person name="Faria R."/>
            <person name="Formenti G."/>
            <person name="Sims Y."/>
            <person name="Smith T.P."/>
            <person name="Tracey A."/>
            <person name="Wood J.M.D."/>
            <person name="Zagrodzka Z.B."/>
            <person name="Johannesson K."/>
            <person name="Butlin R.K."/>
            <person name="Leder E.H."/>
        </authorList>
    </citation>
    <scope>NUCLEOTIDE SEQUENCE [LARGE SCALE GENOMIC DNA]</scope>
    <source>
        <strain evidence="11">Snail1</strain>
        <tissue evidence="11">Muscle</tissue>
    </source>
</reference>
<name>A0AAN9G8N9_9CAEN</name>
<dbReference type="SUPFAM" id="SSF56003">
    <property type="entry name" value="Molybdenum cofactor-binding domain"/>
    <property type="match status" value="1"/>
</dbReference>